<dbReference type="AlphaFoldDB" id="A0A3Q2PV97"/>
<evidence type="ECO:0000256" key="1">
    <source>
        <dbReference type="SAM" id="MobiDB-lite"/>
    </source>
</evidence>
<feature type="region of interest" description="Disordered" evidence="1">
    <location>
        <begin position="62"/>
        <end position="83"/>
    </location>
</feature>
<sequence>MCTRGLKVSCRYSSVNTDTRLLSEPSAPTSPRLNLMLLQLVDLHLEKDTPELQLRCCRSHDVSKRKNQTEWEQGGNRQGGNDM</sequence>
<reference evidence="2" key="2">
    <citation type="submission" date="2025-09" db="UniProtKB">
        <authorList>
            <consortium name="Ensembl"/>
        </authorList>
    </citation>
    <scope>IDENTIFICATION</scope>
</reference>
<evidence type="ECO:0000313" key="2">
    <source>
        <dbReference type="Ensembl" id="ENSFHEP00000017124.1"/>
    </source>
</evidence>
<name>A0A3Q2PV97_FUNHE</name>
<protein>
    <submittedName>
        <fullName evidence="2">Uncharacterized protein</fullName>
    </submittedName>
</protein>
<keyword evidence="3" id="KW-1185">Reference proteome</keyword>
<organism evidence="2 3">
    <name type="scientific">Fundulus heteroclitus</name>
    <name type="common">Killifish</name>
    <name type="synonym">Mummichog</name>
    <dbReference type="NCBI Taxonomy" id="8078"/>
    <lineage>
        <taxon>Eukaryota</taxon>
        <taxon>Metazoa</taxon>
        <taxon>Chordata</taxon>
        <taxon>Craniata</taxon>
        <taxon>Vertebrata</taxon>
        <taxon>Euteleostomi</taxon>
        <taxon>Actinopterygii</taxon>
        <taxon>Neopterygii</taxon>
        <taxon>Teleostei</taxon>
        <taxon>Neoteleostei</taxon>
        <taxon>Acanthomorphata</taxon>
        <taxon>Ovalentaria</taxon>
        <taxon>Atherinomorphae</taxon>
        <taxon>Cyprinodontiformes</taxon>
        <taxon>Fundulidae</taxon>
        <taxon>Fundulus</taxon>
    </lineage>
</organism>
<proteinExistence type="predicted"/>
<evidence type="ECO:0000313" key="3">
    <source>
        <dbReference type="Proteomes" id="UP000265000"/>
    </source>
</evidence>
<dbReference type="Ensembl" id="ENSFHET00000025747.1">
    <property type="protein sequence ID" value="ENSFHEP00000017124.1"/>
    <property type="gene ID" value="ENSFHEG00000018841.1"/>
</dbReference>
<reference evidence="2" key="1">
    <citation type="submission" date="2025-08" db="UniProtKB">
        <authorList>
            <consortium name="Ensembl"/>
        </authorList>
    </citation>
    <scope>IDENTIFICATION</scope>
</reference>
<dbReference type="Proteomes" id="UP000265000">
    <property type="component" value="Unplaced"/>
</dbReference>
<accession>A0A3Q2PV97</accession>
<dbReference type="GeneTree" id="ENSGT00940000181015"/>